<dbReference type="EMBL" id="QGKX02001290">
    <property type="protein sequence ID" value="KAF3536212.1"/>
    <property type="molecule type" value="Genomic_DNA"/>
</dbReference>
<protein>
    <submittedName>
        <fullName evidence="1">Uncharacterized protein</fullName>
    </submittedName>
</protein>
<evidence type="ECO:0000313" key="2">
    <source>
        <dbReference type="Proteomes" id="UP000712600"/>
    </source>
</evidence>
<reference evidence="1" key="1">
    <citation type="submission" date="2019-12" db="EMBL/GenBank/DDBJ databases">
        <title>Genome sequencing and annotation of Brassica cretica.</title>
        <authorList>
            <person name="Studholme D.J."/>
            <person name="Sarris P."/>
        </authorList>
    </citation>
    <scope>NUCLEOTIDE SEQUENCE</scope>
    <source>
        <strain evidence="1">PFS-109/04</strain>
        <tissue evidence="1">Leaf</tissue>
    </source>
</reference>
<organism evidence="1 2">
    <name type="scientific">Brassica cretica</name>
    <name type="common">Mustard</name>
    <dbReference type="NCBI Taxonomy" id="69181"/>
    <lineage>
        <taxon>Eukaryota</taxon>
        <taxon>Viridiplantae</taxon>
        <taxon>Streptophyta</taxon>
        <taxon>Embryophyta</taxon>
        <taxon>Tracheophyta</taxon>
        <taxon>Spermatophyta</taxon>
        <taxon>Magnoliopsida</taxon>
        <taxon>eudicotyledons</taxon>
        <taxon>Gunneridae</taxon>
        <taxon>Pentapetalae</taxon>
        <taxon>rosids</taxon>
        <taxon>malvids</taxon>
        <taxon>Brassicales</taxon>
        <taxon>Brassicaceae</taxon>
        <taxon>Brassiceae</taxon>
        <taxon>Brassica</taxon>
    </lineage>
</organism>
<dbReference type="Proteomes" id="UP000712600">
    <property type="component" value="Unassembled WGS sequence"/>
</dbReference>
<sequence>MSDSCCWRGTRWVKSNSLPQTIESSELEPEHHHAPPSAMCRHAREVASGVERSDQAYQPPRLNRFAAYETEGSNLEAADVRSSSSGVSTNRSIPVSFRVVGDLIFSTFCDFACLVPDLCDVSILAPKLSNNQNFQQFCPKTSKCDEVAFKVPMT</sequence>
<evidence type="ECO:0000313" key="1">
    <source>
        <dbReference type="EMBL" id="KAF3536212.1"/>
    </source>
</evidence>
<proteinExistence type="predicted"/>
<gene>
    <name evidence="1" type="ORF">F2Q69_00019882</name>
</gene>
<comment type="caution">
    <text evidence="1">The sequence shown here is derived from an EMBL/GenBank/DDBJ whole genome shotgun (WGS) entry which is preliminary data.</text>
</comment>
<dbReference type="AlphaFoldDB" id="A0A8S9Q961"/>
<name>A0A8S9Q961_BRACR</name>
<accession>A0A8S9Q961</accession>